<reference evidence="1" key="1">
    <citation type="submission" date="2020-02" db="EMBL/GenBank/DDBJ databases">
        <title>Klebsiella pneumoniae genome sequencing and assembly.</title>
        <authorList>
            <person name="Starkova P.S."/>
            <person name="Sulyan O.S."/>
            <person name="Likholetova D.V."/>
            <person name="Ageevets V.A."/>
            <person name="Lazareva I.V."/>
            <person name="Sopova J.V."/>
            <person name="Sidorenko S.V."/>
        </authorList>
    </citation>
    <scope>NUCLEOTIDE SEQUENCE</scope>
    <source>
        <strain evidence="1">2069</strain>
    </source>
</reference>
<dbReference type="Pfam" id="PF11348">
    <property type="entry name" value="DUF3150"/>
    <property type="match status" value="1"/>
</dbReference>
<dbReference type="EMBL" id="JAAKYB010000022">
    <property type="protein sequence ID" value="NGN49653.1"/>
    <property type="molecule type" value="Genomic_DNA"/>
</dbReference>
<dbReference type="AlphaFoldDB" id="A0A6G4TME0"/>
<comment type="caution">
    <text evidence="1">The sequence shown here is derived from an EMBL/GenBank/DDBJ whole genome shotgun (WGS) entry which is preliminary data.</text>
</comment>
<organism evidence="1">
    <name type="scientific">Klebsiella pneumoniae</name>
    <dbReference type="NCBI Taxonomy" id="573"/>
    <lineage>
        <taxon>Bacteria</taxon>
        <taxon>Pseudomonadati</taxon>
        <taxon>Pseudomonadota</taxon>
        <taxon>Gammaproteobacteria</taxon>
        <taxon>Enterobacterales</taxon>
        <taxon>Enterobacteriaceae</taxon>
        <taxon>Klebsiella/Raoultella group</taxon>
        <taxon>Klebsiella</taxon>
        <taxon>Klebsiella pneumoniae complex</taxon>
    </lineage>
</organism>
<dbReference type="InterPro" id="IPR021496">
    <property type="entry name" value="DUF3150"/>
</dbReference>
<sequence length="361" mass="40919">MANIKIAAIADTTQISNTVKSFIDRNPELQDGAVIIKVDVEGCQGRRRTNEIRQFLDEDEVSDQSSVSKVEVQWISTKALNFKSAVHTRLSNLKRKYCIPFSSMNILPTSKLEEYLIEVEAVREYFKEGIQNALERYEEYIQMEKDRSPKLAELIEKLRMTKDDFEKSFLFQISHPIPFTPMSIDGEDLGDRYSVGLIQDIALTAESIYASCTKPKIDQTFVEKLSNLKDKVVSFMFLDDRATKIADSIQSVLNHLPSGNLDSPLHMSLFREWLLLLSDTNRLNRIMDGDDLVTGFIAEIKNRFNDLDDNLANNTGSIFVDPFTGNGIPAKTSNSSITPVSNNDVVQKKVTFSTPFNFDIF</sequence>
<accession>A0A6G4TME0</accession>
<name>A0A6G4TME0_KLEPN</name>
<dbReference type="RefSeq" id="WP_164485652.1">
    <property type="nucleotide sequence ID" value="NZ_CP122343.1"/>
</dbReference>
<proteinExistence type="predicted"/>
<evidence type="ECO:0000313" key="1">
    <source>
        <dbReference type="EMBL" id="NGN49653.1"/>
    </source>
</evidence>
<protein>
    <submittedName>
        <fullName evidence="1">DUF3150 domain-containing protein</fullName>
    </submittedName>
</protein>
<gene>
    <name evidence="1" type="ORF">G4V33_22100</name>
</gene>